<reference evidence="4 5" key="1">
    <citation type="journal article" date="2013" name="Sci. Rep.">
        <title>Extraordinary expansion of a Sorangium cellulosum genome from an alkaline milieu.</title>
        <authorList>
            <person name="Han K."/>
            <person name="Li Z.F."/>
            <person name="Peng R."/>
            <person name="Zhu L.P."/>
            <person name="Zhou T."/>
            <person name="Wang L.G."/>
            <person name="Li S.G."/>
            <person name="Zhang X.B."/>
            <person name="Hu W."/>
            <person name="Wu Z.H."/>
            <person name="Qin N."/>
            <person name="Li Y.Z."/>
        </authorList>
    </citation>
    <scope>NUCLEOTIDE SEQUENCE [LARGE SCALE GENOMIC DNA]</scope>
    <source>
        <strain evidence="4 5">So0157-2</strain>
    </source>
</reference>
<organism evidence="4 5">
    <name type="scientific">Sorangium cellulosum So0157-2</name>
    <dbReference type="NCBI Taxonomy" id="1254432"/>
    <lineage>
        <taxon>Bacteria</taxon>
        <taxon>Pseudomonadati</taxon>
        <taxon>Myxococcota</taxon>
        <taxon>Polyangia</taxon>
        <taxon>Polyangiales</taxon>
        <taxon>Polyangiaceae</taxon>
        <taxon>Sorangium</taxon>
    </lineage>
</organism>
<dbReference type="Proteomes" id="UP000014803">
    <property type="component" value="Chromosome"/>
</dbReference>
<accession>S4Y8V7</accession>
<dbReference type="GO" id="GO:0016491">
    <property type="term" value="F:oxidoreductase activity"/>
    <property type="evidence" value="ECO:0007669"/>
    <property type="project" value="UniProtKB-KW"/>
</dbReference>
<evidence type="ECO:0000259" key="3">
    <source>
        <dbReference type="Pfam" id="PF00890"/>
    </source>
</evidence>
<evidence type="ECO:0000313" key="5">
    <source>
        <dbReference type="Proteomes" id="UP000014803"/>
    </source>
</evidence>
<keyword evidence="2" id="KW-0560">Oxidoreductase</keyword>
<name>S4Y8V7_SORCE</name>
<dbReference type="Pfam" id="PF00890">
    <property type="entry name" value="FAD_binding_2"/>
    <property type="match status" value="1"/>
</dbReference>
<sequence>MRGQRSPVAALRAGAGGEGVARSILVIGAGVAGLAAAWSARRRGARVTVISAGVGETALAGGAVDDVPWEQVERAARLLGSDLPAGDLAPAARQLAAELGLWDVPQASGVRLATVAGRIRPARGRDRALLDLGSLRRTRVLIPRAARAAWDADALAEALTDEPFARARGLRFLPVDAPVLRFDDERQIADGDLAARHDDPARLSWLLDRLRQALEGAGGAGAILLGPWLGARAPRAEALAARLGVPVGEALIGAGSPAGLRFEAARDALLAAIGAARRHGRVRAVGGEPGGPGGPGEGVSVHVEGEDVPLAADAVILAIGGLAGGGIVYAPPERGAGPDLAARGGAPFALSIEAPITLGDARGAFGVVSSMQGPELDVVAWPRGERPGALESVGVRCEGVRAAPGILAAGATIAGRARTVLDAVTTGLRAGAEA</sequence>
<proteinExistence type="predicted"/>
<dbReference type="HOGENOM" id="CLU_672503_0_0_7"/>
<dbReference type="InterPro" id="IPR003953">
    <property type="entry name" value="FAD-dep_OxRdtase_2_FAD-bd"/>
</dbReference>
<dbReference type="Gene3D" id="3.50.50.60">
    <property type="entry name" value="FAD/NAD(P)-binding domain"/>
    <property type="match status" value="1"/>
</dbReference>
<gene>
    <name evidence="4" type="ORF">SCE1572_49815</name>
</gene>
<evidence type="ECO:0000256" key="1">
    <source>
        <dbReference type="ARBA" id="ARBA00022630"/>
    </source>
</evidence>
<dbReference type="SUPFAM" id="SSF51905">
    <property type="entry name" value="FAD/NAD(P)-binding domain"/>
    <property type="match status" value="2"/>
</dbReference>
<feature type="domain" description="FAD-dependent oxidoreductase 2 FAD-binding" evidence="3">
    <location>
        <begin position="24"/>
        <end position="65"/>
    </location>
</feature>
<evidence type="ECO:0000313" key="4">
    <source>
        <dbReference type="EMBL" id="AGP41892.1"/>
    </source>
</evidence>
<dbReference type="KEGG" id="scu:SCE1572_49815"/>
<dbReference type="STRING" id="1254432.SCE1572_49815"/>
<dbReference type="PATRIC" id="fig|1254432.3.peg.11238"/>
<keyword evidence="1" id="KW-0285">Flavoprotein</keyword>
<protein>
    <recommendedName>
        <fullName evidence="3">FAD-dependent oxidoreductase 2 FAD-binding domain-containing protein</fullName>
    </recommendedName>
</protein>
<dbReference type="AlphaFoldDB" id="S4Y8V7"/>
<evidence type="ECO:0000256" key="2">
    <source>
        <dbReference type="ARBA" id="ARBA00023002"/>
    </source>
</evidence>
<dbReference type="EMBL" id="CP003969">
    <property type="protein sequence ID" value="AGP41892.1"/>
    <property type="molecule type" value="Genomic_DNA"/>
</dbReference>
<dbReference type="InterPro" id="IPR036188">
    <property type="entry name" value="FAD/NAD-bd_sf"/>
</dbReference>